<evidence type="ECO:0000256" key="1">
    <source>
        <dbReference type="SAM" id="SignalP"/>
    </source>
</evidence>
<protein>
    <recommendedName>
        <fullName evidence="2">Peptidoglycan binding-like domain-containing protein</fullName>
    </recommendedName>
</protein>
<feature type="domain" description="Peptidoglycan binding-like" evidence="2">
    <location>
        <begin position="64"/>
        <end position="124"/>
    </location>
</feature>
<dbReference type="AlphaFoldDB" id="A0A8J3MTK0"/>
<dbReference type="Gene3D" id="1.10.101.10">
    <property type="entry name" value="PGBD-like superfamily/PGBD"/>
    <property type="match status" value="1"/>
</dbReference>
<comment type="caution">
    <text evidence="3">The sequence shown here is derived from an EMBL/GenBank/DDBJ whole genome shotgun (WGS) entry which is preliminary data.</text>
</comment>
<dbReference type="SUPFAM" id="SSF47090">
    <property type="entry name" value="PGBD-like"/>
    <property type="match status" value="1"/>
</dbReference>
<name>A0A8J3MTK0_9CHLR</name>
<dbReference type="EMBL" id="BNJF01000003">
    <property type="protein sequence ID" value="GHO47215.1"/>
    <property type="molecule type" value="Genomic_DNA"/>
</dbReference>
<proteinExistence type="predicted"/>
<dbReference type="InterPro" id="IPR036365">
    <property type="entry name" value="PGBD-like_sf"/>
</dbReference>
<evidence type="ECO:0000313" key="3">
    <source>
        <dbReference type="EMBL" id="GHO47215.1"/>
    </source>
</evidence>
<gene>
    <name evidence="3" type="ORF">KSX_53780</name>
</gene>
<feature type="signal peptide" evidence="1">
    <location>
        <begin position="1"/>
        <end position="31"/>
    </location>
</feature>
<keyword evidence="4" id="KW-1185">Reference proteome</keyword>
<sequence>MSRKMLLILLPGLVLLLCMTFLVSTPTPAHAAQSTQTTISASLHSQDAHPCPPTLSLGSTGYWVKRLQDRLNWFYQHTDFFTWQYPLKEDGIFGQGTLTAVKDFQDWDFLHVDGVVGKQTWSALYFC</sequence>
<dbReference type="InterPro" id="IPR036366">
    <property type="entry name" value="PGBDSf"/>
</dbReference>
<dbReference type="RefSeq" id="WP_220196551.1">
    <property type="nucleotide sequence ID" value="NZ_BNJF01000003.1"/>
</dbReference>
<evidence type="ECO:0000313" key="4">
    <source>
        <dbReference type="Proteomes" id="UP000612362"/>
    </source>
</evidence>
<keyword evidence="1" id="KW-0732">Signal</keyword>
<accession>A0A8J3MTK0</accession>
<dbReference type="Pfam" id="PF01471">
    <property type="entry name" value="PG_binding_1"/>
    <property type="match status" value="1"/>
</dbReference>
<dbReference type="Proteomes" id="UP000612362">
    <property type="component" value="Unassembled WGS sequence"/>
</dbReference>
<dbReference type="InterPro" id="IPR002477">
    <property type="entry name" value="Peptidoglycan-bd-like"/>
</dbReference>
<feature type="chain" id="PRO_5035279930" description="Peptidoglycan binding-like domain-containing protein" evidence="1">
    <location>
        <begin position="32"/>
        <end position="127"/>
    </location>
</feature>
<reference evidence="3" key="1">
    <citation type="submission" date="2020-10" db="EMBL/GenBank/DDBJ databases">
        <title>Taxonomic study of unclassified bacteria belonging to the class Ktedonobacteria.</title>
        <authorList>
            <person name="Yabe S."/>
            <person name="Wang C.M."/>
            <person name="Zheng Y."/>
            <person name="Sakai Y."/>
            <person name="Cavaletti L."/>
            <person name="Monciardini P."/>
            <person name="Donadio S."/>
        </authorList>
    </citation>
    <scope>NUCLEOTIDE SEQUENCE</scope>
    <source>
        <strain evidence="3">SOSP1-1</strain>
    </source>
</reference>
<evidence type="ECO:0000259" key="2">
    <source>
        <dbReference type="Pfam" id="PF01471"/>
    </source>
</evidence>
<organism evidence="3 4">
    <name type="scientific">Ktedonospora formicarum</name>
    <dbReference type="NCBI Taxonomy" id="2778364"/>
    <lineage>
        <taxon>Bacteria</taxon>
        <taxon>Bacillati</taxon>
        <taxon>Chloroflexota</taxon>
        <taxon>Ktedonobacteria</taxon>
        <taxon>Ktedonobacterales</taxon>
        <taxon>Ktedonobacteraceae</taxon>
        <taxon>Ktedonospora</taxon>
    </lineage>
</organism>